<dbReference type="PROSITE" id="PS00636">
    <property type="entry name" value="DNAJ_1"/>
    <property type="match status" value="1"/>
</dbReference>
<dbReference type="AlphaFoldDB" id="M5EA46"/>
<name>M5EA46_MALS4</name>
<protein>
    <submittedName>
        <fullName evidence="2">Similar to S.cerevisiae protein SCJ1 (One of several homologs of bacterial chaperone DnaJ)</fullName>
    </submittedName>
</protein>
<dbReference type="Pfam" id="PF00226">
    <property type="entry name" value="DnaJ"/>
    <property type="match status" value="1"/>
</dbReference>
<dbReference type="PANTHER" id="PTHR44145">
    <property type="entry name" value="DNAJ HOMOLOG SUBFAMILY A MEMBER 3, MITOCHONDRIAL"/>
    <property type="match status" value="1"/>
</dbReference>
<sequence>MVGGGLGGVVRGVRAYSSASQPDFYAVLQVPRDASKAQIKNQFYRLSKQYHPDVSQSEEGKVLFQRVSEAYATLSNDRARRDYDRARGIGAVRAAHPDHAPMTHAQRREQARYAWEYQRRTHARTHTASPRYSAHAHAAHAGAGSPGDSTHLYGKMAQREARLERFRTRFGSAAHSQAHPDSFRAWSQRRWSDEEHQAERASTLVRLVQVSAVLGGAVWLGHRVFS</sequence>
<dbReference type="VEuPathDB" id="FungiDB:MSYG_1207"/>
<dbReference type="CDD" id="cd06257">
    <property type="entry name" value="DnaJ"/>
    <property type="match status" value="1"/>
</dbReference>
<dbReference type="HOGENOM" id="CLU_1224990_0_0_1"/>
<dbReference type="OrthoDB" id="445556at2759"/>
<accession>M5EA46</accession>
<dbReference type="SUPFAM" id="SSF46565">
    <property type="entry name" value="Chaperone J-domain"/>
    <property type="match status" value="1"/>
</dbReference>
<keyword evidence="1" id="KW-0143">Chaperone</keyword>
<dbReference type="PRINTS" id="PR00625">
    <property type="entry name" value="JDOMAIN"/>
</dbReference>
<dbReference type="OMA" id="IKNQFYR"/>
<dbReference type="InterPro" id="IPR036869">
    <property type="entry name" value="J_dom_sf"/>
</dbReference>
<dbReference type="KEGG" id="msym:MSY001_2362"/>
<dbReference type="Gene3D" id="1.10.287.110">
    <property type="entry name" value="DnaJ domain"/>
    <property type="match status" value="1"/>
</dbReference>
<dbReference type="Proteomes" id="UP000186303">
    <property type="component" value="Chromosome 2"/>
</dbReference>
<keyword evidence="3" id="KW-1185">Reference proteome</keyword>
<dbReference type="InterPro" id="IPR051938">
    <property type="entry name" value="Apopto_cytoskel_mod"/>
</dbReference>
<evidence type="ECO:0000313" key="3">
    <source>
        <dbReference type="Proteomes" id="UP000186303"/>
    </source>
</evidence>
<evidence type="ECO:0000313" key="2">
    <source>
        <dbReference type="EMBL" id="SHO76868.1"/>
    </source>
</evidence>
<dbReference type="STRING" id="1230383.M5EA46"/>
<gene>
    <name evidence="2" type="ORF">MSYG_1207</name>
</gene>
<dbReference type="InterPro" id="IPR018253">
    <property type="entry name" value="DnaJ_domain_CS"/>
</dbReference>
<dbReference type="InterPro" id="IPR001623">
    <property type="entry name" value="DnaJ_domain"/>
</dbReference>
<dbReference type="EMBL" id="LT671822">
    <property type="protein sequence ID" value="SHO76868.1"/>
    <property type="molecule type" value="Genomic_DNA"/>
</dbReference>
<organism evidence="2 3">
    <name type="scientific">Malassezia sympodialis (strain ATCC 42132)</name>
    <name type="common">Atopic eczema-associated yeast</name>
    <dbReference type="NCBI Taxonomy" id="1230383"/>
    <lineage>
        <taxon>Eukaryota</taxon>
        <taxon>Fungi</taxon>
        <taxon>Dikarya</taxon>
        <taxon>Basidiomycota</taxon>
        <taxon>Ustilaginomycotina</taxon>
        <taxon>Malasseziomycetes</taxon>
        <taxon>Malasseziales</taxon>
        <taxon>Malasseziaceae</taxon>
        <taxon>Malassezia</taxon>
    </lineage>
</organism>
<proteinExistence type="predicted"/>
<dbReference type="SMART" id="SM00271">
    <property type="entry name" value="DnaJ"/>
    <property type="match status" value="1"/>
</dbReference>
<reference evidence="3" key="1">
    <citation type="journal article" date="2017" name="Nucleic Acids Res.">
        <title>Proteogenomics produces comprehensive and highly accurate protein-coding gene annotation in a complete genome assembly of Malassezia sympodialis.</title>
        <authorList>
            <person name="Zhu Y."/>
            <person name="Engstroem P.G."/>
            <person name="Tellgren-Roth C."/>
            <person name="Baudo C.D."/>
            <person name="Kennell J.C."/>
            <person name="Sun S."/>
            <person name="Billmyre R.B."/>
            <person name="Schroeder M.S."/>
            <person name="Andersson A."/>
            <person name="Holm T."/>
            <person name="Sigurgeirsson B."/>
            <person name="Wu G."/>
            <person name="Sankaranarayanan S.R."/>
            <person name="Siddharthan R."/>
            <person name="Sanyal K."/>
            <person name="Lundeberg J."/>
            <person name="Nystedt B."/>
            <person name="Boekhout T."/>
            <person name="Dawson T.L. Jr."/>
            <person name="Heitman J."/>
            <person name="Scheynius A."/>
            <person name="Lehtioe J."/>
        </authorList>
    </citation>
    <scope>NUCLEOTIDE SEQUENCE [LARGE SCALE GENOMIC DNA]</scope>
    <source>
        <strain evidence="3">ATCC 42132</strain>
    </source>
</reference>
<dbReference type="RefSeq" id="XP_018740892.1">
    <property type="nucleotide sequence ID" value="XM_018884209.1"/>
</dbReference>
<dbReference type="PROSITE" id="PS50076">
    <property type="entry name" value="DNAJ_2"/>
    <property type="match status" value="1"/>
</dbReference>
<evidence type="ECO:0000256" key="1">
    <source>
        <dbReference type="ARBA" id="ARBA00023186"/>
    </source>
</evidence>
<dbReference type="PANTHER" id="PTHR44145:SF3">
    <property type="entry name" value="DNAJ HOMOLOG SUBFAMILY A MEMBER 3, MITOCHONDRIAL"/>
    <property type="match status" value="1"/>
</dbReference>